<dbReference type="SUPFAM" id="SSF53850">
    <property type="entry name" value="Periplasmic binding protein-like II"/>
    <property type="match status" value="1"/>
</dbReference>
<keyword evidence="6" id="KW-1185">Reference proteome</keyword>
<feature type="domain" description="PAS" evidence="2">
    <location>
        <begin position="339"/>
        <end position="371"/>
    </location>
</feature>
<dbReference type="Pfam" id="PF13426">
    <property type="entry name" value="PAS_9"/>
    <property type="match status" value="1"/>
</dbReference>
<sequence>MFLCLKVIVSIVSFIMPYIVEAEARLSANSPANSSKIPLTAAEEEWLAENPVIRVALDPGWAPVEFRNDDGHYQGISIDYLNRIEDLLNIQFSIVKGLSWQEAFHAVKNRQADMFASVSRTPLREKYFLFTDSYISMPIHIFARDDISYVGNLDNLDGKRIAVVQNYAIHDWISNDYPELTLIPVKSPKEGLTHVSRGDADVFIGNIVTANYYLGKYRLTNVRVAGDTPYANNQSMAVRDDWPIFQRILDKALTSISKDAHSRIYSRWMSVRFKQVFDIYEHWKESTIILSLLFFLFIWNRSLSFMVNRKTALYRKELVLRKENEAQFKALSETGFEAILISENGVCINVNSSALEIFGYTFEEVVGRRTIEWFAEEYHDSFKVNAFSGSEEPYKVLAKRKDGSVFESLIRSKSINLMERLVQVTALLDLSELRRAEKALLESSQRYKSVLETTKDGFWVINNQGILIEVNEAYCRLSGYNKKDLIGMPVSELDAFDSDEDVAYRLKRVIQQGNDQHESYHRRKDGAIWPVEVSISYASVQGGEFFVFIRDIHDRKRSEIISDLRQQLSELVYLGNREKLLRTALDAAEALTGSEIGFFHFIEEDQETISMQTWSTRTFLEKCFAEDNGLHYPVSEAGVWVDCIRQRRPVIFNNYDLLPHKKGLPDGHVLLHRILTVPLLRDEKIVGVIGVGNKAVNYNAQDILIVSQVADMAYDFVEREQNEKKIEFMAYHDILTGLPNRELLSDRLRQSIALTRRSGKLLAVCYLDMDGFKPVNDRHGHKVGDDLLIDIAARLQDELRMDDTLARLGGDEFVILLNNLVTIDECELVIQRILEKINQPYVIDDHRIHVSASIGVTVFPFDDQDSDALIRHADQAMYVAKAAGKNIYSLYKHIQNKKADSRRQKLSDFELALKNRQLVLHFQPRIQLGTGEAVGVEALVRWQHPEQGLLQPGHFLPAIEGMPQEIVLDEWVIRTALDQHMAWREQGLLLPVSVNISPRIVHQQSFVEFLESLLSEYPSDVASNLEMEVLETSAIGDTTKVTTVMNACSRMGVNFSLDDFGTGYSSLTYFHHLPINILKIDRIFVSQMLVDARDMDIVEGVLQMADTLGRPVVAEGVESAELGLMLWQLGCRYAQGFAIAKPMPSEDVAEWINVWESDNFSHDFQSAAKEFTNLYDVNVSIYSIRLWLKRFAEYLYGRLNIDCLELDEEQSQFGYWYKGIGHVRYGKKSNYSNIRPIHNQLHKLAQEIITASEGESKEQAISRLSELNQVGNELIFMLRQLAKQ</sequence>
<dbReference type="InterPro" id="IPR000014">
    <property type="entry name" value="PAS"/>
</dbReference>
<dbReference type="InterPro" id="IPR003018">
    <property type="entry name" value="GAF"/>
</dbReference>
<dbReference type="Gene3D" id="3.20.20.450">
    <property type="entry name" value="EAL domain"/>
    <property type="match status" value="1"/>
</dbReference>
<dbReference type="GO" id="GO:0006355">
    <property type="term" value="P:regulation of DNA-templated transcription"/>
    <property type="evidence" value="ECO:0007669"/>
    <property type="project" value="InterPro"/>
</dbReference>
<dbReference type="NCBIfam" id="TIGR00229">
    <property type="entry name" value="sensory_box"/>
    <property type="match status" value="2"/>
</dbReference>
<dbReference type="SMART" id="SM00065">
    <property type="entry name" value="GAF"/>
    <property type="match status" value="1"/>
</dbReference>
<evidence type="ECO:0000256" key="1">
    <source>
        <dbReference type="ARBA" id="ARBA00001946"/>
    </source>
</evidence>
<dbReference type="CDD" id="cd01948">
    <property type="entry name" value="EAL"/>
    <property type="match status" value="1"/>
</dbReference>
<dbReference type="InterPro" id="IPR029016">
    <property type="entry name" value="GAF-like_dom_sf"/>
</dbReference>
<dbReference type="Pfam" id="PF00497">
    <property type="entry name" value="SBP_bac_3"/>
    <property type="match status" value="1"/>
</dbReference>
<comment type="caution">
    <text evidence="5">The sequence shown here is derived from an EMBL/GenBank/DDBJ whole genome shotgun (WGS) entry which is preliminary data.</text>
</comment>
<dbReference type="InterPro" id="IPR035965">
    <property type="entry name" value="PAS-like_dom_sf"/>
</dbReference>
<organism evidence="5 6">
    <name type="scientific">Candidatus Thiodiazotropha endolucinida</name>
    <dbReference type="NCBI Taxonomy" id="1655433"/>
    <lineage>
        <taxon>Bacteria</taxon>
        <taxon>Pseudomonadati</taxon>
        <taxon>Pseudomonadota</taxon>
        <taxon>Gammaproteobacteria</taxon>
        <taxon>Chromatiales</taxon>
        <taxon>Sedimenticolaceae</taxon>
        <taxon>Candidatus Thiodiazotropha</taxon>
    </lineage>
</organism>
<dbReference type="OrthoDB" id="9180959at2"/>
<evidence type="ECO:0000313" key="5">
    <source>
        <dbReference type="EMBL" id="ODJ87865.1"/>
    </source>
</evidence>
<dbReference type="PROSITE" id="PS50112">
    <property type="entry name" value="PAS"/>
    <property type="match status" value="2"/>
</dbReference>
<evidence type="ECO:0000313" key="6">
    <source>
        <dbReference type="Proteomes" id="UP000094769"/>
    </source>
</evidence>
<evidence type="ECO:0000259" key="3">
    <source>
        <dbReference type="PROSITE" id="PS50883"/>
    </source>
</evidence>
<accession>A0A7Z1AFA7</accession>
<dbReference type="PANTHER" id="PTHR44757">
    <property type="entry name" value="DIGUANYLATE CYCLASE DGCP"/>
    <property type="match status" value="1"/>
</dbReference>
<dbReference type="InterPro" id="IPR000160">
    <property type="entry name" value="GGDEF_dom"/>
</dbReference>
<dbReference type="SUPFAM" id="SSF55785">
    <property type="entry name" value="PYP-like sensor domain (PAS domain)"/>
    <property type="match status" value="2"/>
</dbReference>
<dbReference type="CDD" id="cd00130">
    <property type="entry name" value="PAS"/>
    <property type="match status" value="2"/>
</dbReference>
<keyword evidence="5" id="KW-0378">Hydrolase</keyword>
<dbReference type="PROSITE" id="PS50883">
    <property type="entry name" value="EAL"/>
    <property type="match status" value="1"/>
</dbReference>
<dbReference type="InterPro" id="IPR035919">
    <property type="entry name" value="EAL_sf"/>
</dbReference>
<protein>
    <submittedName>
        <fullName evidence="5">Cyclic di-GMP phosphodiesterase Gmr</fullName>
        <ecNumber evidence="5">3.1.4.52</ecNumber>
    </submittedName>
</protein>
<feature type="domain" description="GGDEF" evidence="4">
    <location>
        <begin position="760"/>
        <end position="893"/>
    </location>
</feature>
<reference evidence="5 6" key="1">
    <citation type="submission" date="2016-06" db="EMBL/GenBank/DDBJ databases">
        <title>Genome sequence of endosymbiont of Candidatus Endolucinida thiodiazotropha.</title>
        <authorList>
            <person name="Poehlein A."/>
            <person name="Koenig S."/>
            <person name="Heiden S.E."/>
            <person name="Thuermer A."/>
            <person name="Voget S."/>
            <person name="Daniel R."/>
            <person name="Markert S."/>
            <person name="Gros O."/>
            <person name="Schweder T."/>
        </authorList>
    </citation>
    <scope>NUCLEOTIDE SEQUENCE [LARGE SCALE GENOMIC DNA]</scope>
    <source>
        <strain evidence="5 6">COS</strain>
    </source>
</reference>
<dbReference type="PROSITE" id="PS50887">
    <property type="entry name" value="GGDEF"/>
    <property type="match status" value="1"/>
</dbReference>
<dbReference type="InterPro" id="IPR043128">
    <property type="entry name" value="Rev_trsase/Diguanyl_cyclase"/>
</dbReference>
<dbReference type="NCBIfam" id="TIGR00254">
    <property type="entry name" value="GGDEF"/>
    <property type="match status" value="1"/>
</dbReference>
<dbReference type="CDD" id="cd01949">
    <property type="entry name" value="GGDEF"/>
    <property type="match status" value="1"/>
</dbReference>
<dbReference type="Gene3D" id="3.30.450.20">
    <property type="entry name" value="PAS domain"/>
    <property type="match status" value="2"/>
</dbReference>
<dbReference type="InterPro" id="IPR013767">
    <property type="entry name" value="PAS_fold"/>
</dbReference>
<dbReference type="SMART" id="SM00091">
    <property type="entry name" value="PAS"/>
    <property type="match status" value="2"/>
</dbReference>
<dbReference type="Gene3D" id="3.30.70.270">
    <property type="match status" value="1"/>
</dbReference>
<feature type="domain" description="PAS" evidence="2">
    <location>
        <begin position="443"/>
        <end position="513"/>
    </location>
</feature>
<dbReference type="Gene3D" id="3.30.450.40">
    <property type="match status" value="1"/>
</dbReference>
<gene>
    <name evidence="5" type="primary">gmr_8</name>
    <name evidence="5" type="ORF">CODIS_19730</name>
</gene>
<dbReference type="SUPFAM" id="SSF141868">
    <property type="entry name" value="EAL domain-like"/>
    <property type="match status" value="1"/>
</dbReference>
<dbReference type="EMBL" id="MARB01000009">
    <property type="protein sequence ID" value="ODJ87865.1"/>
    <property type="molecule type" value="Genomic_DNA"/>
</dbReference>
<dbReference type="SMART" id="SM00267">
    <property type="entry name" value="GGDEF"/>
    <property type="match status" value="1"/>
</dbReference>
<evidence type="ECO:0000259" key="2">
    <source>
        <dbReference type="PROSITE" id="PS50112"/>
    </source>
</evidence>
<dbReference type="GO" id="GO:0071111">
    <property type="term" value="F:cyclic-guanylate-specific phosphodiesterase activity"/>
    <property type="evidence" value="ECO:0007669"/>
    <property type="project" value="UniProtKB-EC"/>
</dbReference>
<feature type="domain" description="EAL" evidence="3">
    <location>
        <begin position="902"/>
        <end position="1156"/>
    </location>
</feature>
<dbReference type="Pfam" id="PF00990">
    <property type="entry name" value="GGDEF"/>
    <property type="match status" value="1"/>
</dbReference>
<dbReference type="SUPFAM" id="SSF55781">
    <property type="entry name" value="GAF domain-like"/>
    <property type="match status" value="1"/>
</dbReference>
<dbReference type="Pfam" id="PF00563">
    <property type="entry name" value="EAL"/>
    <property type="match status" value="1"/>
</dbReference>
<dbReference type="InterPro" id="IPR029787">
    <property type="entry name" value="Nucleotide_cyclase"/>
</dbReference>
<dbReference type="CDD" id="cd01007">
    <property type="entry name" value="PBP2_BvgS_HisK_like"/>
    <property type="match status" value="1"/>
</dbReference>
<dbReference type="InterPro" id="IPR001633">
    <property type="entry name" value="EAL_dom"/>
</dbReference>
<comment type="cofactor">
    <cofactor evidence="1">
        <name>Mg(2+)</name>
        <dbReference type="ChEBI" id="CHEBI:18420"/>
    </cofactor>
</comment>
<dbReference type="Pfam" id="PF13185">
    <property type="entry name" value="GAF_2"/>
    <property type="match status" value="1"/>
</dbReference>
<dbReference type="SMART" id="SM00052">
    <property type="entry name" value="EAL"/>
    <property type="match status" value="1"/>
</dbReference>
<dbReference type="EC" id="3.1.4.52" evidence="5"/>
<dbReference type="Gene3D" id="1.20.120.30">
    <property type="entry name" value="Aspartate receptor, ligand-binding domain"/>
    <property type="match status" value="1"/>
</dbReference>
<name>A0A7Z1AFA7_9GAMM</name>
<dbReference type="Pfam" id="PF00989">
    <property type="entry name" value="PAS"/>
    <property type="match status" value="1"/>
</dbReference>
<proteinExistence type="predicted"/>
<dbReference type="PANTHER" id="PTHR44757:SF2">
    <property type="entry name" value="BIOFILM ARCHITECTURE MAINTENANCE PROTEIN MBAA"/>
    <property type="match status" value="1"/>
</dbReference>
<dbReference type="Gene3D" id="3.40.190.10">
    <property type="entry name" value="Periplasmic binding protein-like II"/>
    <property type="match status" value="2"/>
</dbReference>
<dbReference type="RefSeq" id="WP_069124459.1">
    <property type="nucleotide sequence ID" value="NZ_MARB01000009.1"/>
</dbReference>
<dbReference type="InterPro" id="IPR052155">
    <property type="entry name" value="Biofilm_reg_signaling"/>
</dbReference>
<evidence type="ECO:0000259" key="4">
    <source>
        <dbReference type="PROSITE" id="PS50887"/>
    </source>
</evidence>
<dbReference type="Proteomes" id="UP000094769">
    <property type="component" value="Unassembled WGS sequence"/>
</dbReference>
<dbReference type="SMART" id="SM00062">
    <property type="entry name" value="PBPb"/>
    <property type="match status" value="1"/>
</dbReference>
<dbReference type="InterPro" id="IPR001638">
    <property type="entry name" value="Solute-binding_3/MltF_N"/>
</dbReference>
<dbReference type="FunFam" id="3.30.70.270:FF:000001">
    <property type="entry name" value="Diguanylate cyclase domain protein"/>
    <property type="match status" value="1"/>
</dbReference>
<dbReference type="SUPFAM" id="SSF55073">
    <property type="entry name" value="Nucleotide cyclase"/>
    <property type="match status" value="1"/>
</dbReference>